<keyword evidence="1" id="KW-0862">Zinc</keyword>
<evidence type="ECO:0008006" key="7">
    <source>
        <dbReference type="Google" id="ProtNLM"/>
    </source>
</evidence>
<dbReference type="GO" id="GO:0061630">
    <property type="term" value="F:ubiquitin protein ligase activity"/>
    <property type="evidence" value="ECO:0007669"/>
    <property type="project" value="InterPro"/>
</dbReference>
<dbReference type="GO" id="GO:0016567">
    <property type="term" value="P:protein ubiquitination"/>
    <property type="evidence" value="ECO:0007669"/>
    <property type="project" value="InterPro"/>
</dbReference>
<proteinExistence type="predicted"/>
<dbReference type="InterPro" id="IPR044063">
    <property type="entry name" value="ZF_RING_GID"/>
</dbReference>
<gene>
    <name evidence="5" type="ORF">M501DRAFT_1034535</name>
</gene>
<comment type="caution">
    <text evidence="5">The sequence shown here is derived from an EMBL/GenBank/DDBJ whole genome shotgun (WGS) entry which is preliminary data.</text>
</comment>
<dbReference type="GO" id="GO:0008270">
    <property type="term" value="F:zinc ion binding"/>
    <property type="evidence" value="ECO:0007669"/>
    <property type="project" value="UniProtKB-KW"/>
</dbReference>
<dbReference type="Pfam" id="PF13639">
    <property type="entry name" value="zf-RING_2"/>
    <property type="match status" value="1"/>
</dbReference>
<dbReference type="EMBL" id="MU006109">
    <property type="protein sequence ID" value="KAF2835376.1"/>
    <property type="molecule type" value="Genomic_DNA"/>
</dbReference>
<evidence type="ECO:0000259" key="4">
    <source>
        <dbReference type="PROSITE" id="PS51867"/>
    </source>
</evidence>
<organism evidence="5 6">
    <name type="scientific">Patellaria atrata CBS 101060</name>
    <dbReference type="NCBI Taxonomy" id="1346257"/>
    <lineage>
        <taxon>Eukaryota</taxon>
        <taxon>Fungi</taxon>
        <taxon>Dikarya</taxon>
        <taxon>Ascomycota</taxon>
        <taxon>Pezizomycotina</taxon>
        <taxon>Dothideomycetes</taxon>
        <taxon>Dothideomycetes incertae sedis</taxon>
        <taxon>Patellariales</taxon>
        <taxon>Patellariaceae</taxon>
        <taxon>Patellaria</taxon>
    </lineage>
</organism>
<name>A0A9P4VJL4_9PEZI</name>
<feature type="domain" description="RING-type" evidence="3">
    <location>
        <begin position="30"/>
        <end position="80"/>
    </location>
</feature>
<evidence type="ECO:0000313" key="5">
    <source>
        <dbReference type="EMBL" id="KAF2835376.1"/>
    </source>
</evidence>
<dbReference type="PROSITE" id="PS50089">
    <property type="entry name" value="ZF_RING_2"/>
    <property type="match status" value="1"/>
</dbReference>
<dbReference type="InterPro" id="IPR001841">
    <property type="entry name" value="Znf_RING"/>
</dbReference>
<dbReference type="PANTHER" id="PTHR16047:SF7">
    <property type="entry name" value="E3 UBIQUITIN-PROTEIN LIGASE RFWD3"/>
    <property type="match status" value="1"/>
</dbReference>
<keyword evidence="6" id="KW-1185">Reference proteome</keyword>
<feature type="zinc finger region" description="RING-Gid-type" evidence="2">
    <location>
        <begin position="30"/>
        <end position="84"/>
    </location>
</feature>
<dbReference type="PROSITE" id="PS51867">
    <property type="entry name" value="ZF_RING_GID"/>
    <property type="match status" value="1"/>
</dbReference>
<dbReference type="SMART" id="SM00184">
    <property type="entry name" value="RING"/>
    <property type="match status" value="1"/>
</dbReference>
<dbReference type="GO" id="GO:0005634">
    <property type="term" value="C:nucleus"/>
    <property type="evidence" value="ECO:0007669"/>
    <property type="project" value="InterPro"/>
</dbReference>
<feature type="domain" description="RING-Gid-type" evidence="4">
    <location>
        <begin position="30"/>
        <end position="84"/>
    </location>
</feature>
<dbReference type="Gene3D" id="3.30.40.10">
    <property type="entry name" value="Zinc/RING finger domain, C3HC4 (zinc finger)"/>
    <property type="match status" value="1"/>
</dbReference>
<dbReference type="AlphaFoldDB" id="A0A9P4VJL4"/>
<dbReference type="OrthoDB" id="8062037at2759"/>
<evidence type="ECO:0000256" key="1">
    <source>
        <dbReference type="PROSITE-ProRule" id="PRU00175"/>
    </source>
</evidence>
<dbReference type="InterPro" id="IPR037381">
    <property type="entry name" value="RFWD3"/>
</dbReference>
<evidence type="ECO:0000259" key="3">
    <source>
        <dbReference type="PROSITE" id="PS50089"/>
    </source>
</evidence>
<dbReference type="GO" id="GO:0036297">
    <property type="term" value="P:interstrand cross-link repair"/>
    <property type="evidence" value="ECO:0007669"/>
    <property type="project" value="InterPro"/>
</dbReference>
<evidence type="ECO:0000313" key="6">
    <source>
        <dbReference type="Proteomes" id="UP000799429"/>
    </source>
</evidence>
<sequence length="305" mass="35649">MMNNMELAQFQLSLPRYIHPDDVDFTTQQCPICASNYDPKDPQNPENHHPTCVPCGHIFGYTCIMHWARNGESQTCPQCREPLLPGRMTGSRRYSTVSSGSTVSVEWTPVPIPTDLQSAGRRRSVFAMDRSTRTIPSIRRGTTYTYMRGHVDVDYLTLHAELANAVTDTAITFDMLDPYDNVLLDFLKTMLTVAWFNALRHNRSIVVLYDWKQNNEEVVPLDNENLRRIDPERLPGHAWRVSRRVMERTRMNGRSFWDVYNHHVEERPSDSEFTRRQWEFLITRFLPMNISLRLEKYRPVQMLAP</sequence>
<dbReference type="Proteomes" id="UP000799429">
    <property type="component" value="Unassembled WGS sequence"/>
</dbReference>
<dbReference type="InterPro" id="IPR013083">
    <property type="entry name" value="Znf_RING/FYVE/PHD"/>
</dbReference>
<reference evidence="5" key="1">
    <citation type="journal article" date="2020" name="Stud. Mycol.">
        <title>101 Dothideomycetes genomes: a test case for predicting lifestyles and emergence of pathogens.</title>
        <authorList>
            <person name="Haridas S."/>
            <person name="Albert R."/>
            <person name="Binder M."/>
            <person name="Bloem J."/>
            <person name="Labutti K."/>
            <person name="Salamov A."/>
            <person name="Andreopoulos B."/>
            <person name="Baker S."/>
            <person name="Barry K."/>
            <person name="Bills G."/>
            <person name="Bluhm B."/>
            <person name="Cannon C."/>
            <person name="Castanera R."/>
            <person name="Culley D."/>
            <person name="Daum C."/>
            <person name="Ezra D."/>
            <person name="Gonzalez J."/>
            <person name="Henrissat B."/>
            <person name="Kuo A."/>
            <person name="Liang C."/>
            <person name="Lipzen A."/>
            <person name="Lutzoni F."/>
            <person name="Magnuson J."/>
            <person name="Mondo S."/>
            <person name="Nolan M."/>
            <person name="Ohm R."/>
            <person name="Pangilinan J."/>
            <person name="Park H.-J."/>
            <person name="Ramirez L."/>
            <person name="Alfaro M."/>
            <person name="Sun H."/>
            <person name="Tritt A."/>
            <person name="Yoshinaga Y."/>
            <person name="Zwiers L.-H."/>
            <person name="Turgeon B."/>
            <person name="Goodwin S."/>
            <person name="Spatafora J."/>
            <person name="Crous P."/>
            <person name="Grigoriev I."/>
        </authorList>
    </citation>
    <scope>NUCLEOTIDE SEQUENCE</scope>
    <source>
        <strain evidence="5">CBS 101060</strain>
    </source>
</reference>
<protein>
    <recommendedName>
        <fullName evidence="7">RING-type domain-containing protein</fullName>
    </recommendedName>
</protein>
<dbReference type="PANTHER" id="PTHR16047">
    <property type="entry name" value="RFWD3 PROTEIN"/>
    <property type="match status" value="1"/>
</dbReference>
<dbReference type="SUPFAM" id="SSF57850">
    <property type="entry name" value="RING/U-box"/>
    <property type="match status" value="1"/>
</dbReference>
<evidence type="ECO:0000256" key="2">
    <source>
        <dbReference type="PROSITE-ProRule" id="PRU01215"/>
    </source>
</evidence>
<keyword evidence="1" id="KW-0479">Metal-binding</keyword>
<keyword evidence="1" id="KW-0863">Zinc-finger</keyword>
<accession>A0A9P4VJL4</accession>